<feature type="non-terminal residue" evidence="2">
    <location>
        <position position="241"/>
    </location>
</feature>
<dbReference type="Gene3D" id="3.40.1190.20">
    <property type="match status" value="1"/>
</dbReference>
<sequence length="241" mass="26876">MKEERINEILARIKNVKIAVYGDFCVDAYWLLDARGSEVSVETGLQARAIAEHYYSLGGASNVVANIAALEPAAIQVIGVVGDDIFGRELRRQFHELNVDTTYLVVQKENFDTVTFGKPYLEGSEQPRIDFGFFNERTEETDRALLDGIAGALKSADALIVNQQVPGSFTNESFIDRANALFEQCADKIVLLDSRHYGHKFKNIYRKTNDLEAAHLNNVDVKLDDVLTLADVKKYARANSA</sequence>
<dbReference type="EMBL" id="BARW01015348">
    <property type="protein sequence ID" value="GAI93720.1"/>
    <property type="molecule type" value="Genomic_DNA"/>
</dbReference>
<comment type="caution">
    <text evidence="2">The sequence shown here is derived from an EMBL/GenBank/DDBJ whole genome shotgun (WGS) entry which is preliminary data.</text>
</comment>
<evidence type="ECO:0000313" key="2">
    <source>
        <dbReference type="EMBL" id="GAI93720.1"/>
    </source>
</evidence>
<dbReference type="PANTHER" id="PTHR46969:SF1">
    <property type="entry name" value="BIFUNCTIONAL PROTEIN HLDE"/>
    <property type="match status" value="1"/>
</dbReference>
<protein>
    <recommendedName>
        <fullName evidence="1">Carbohydrate kinase PfkB domain-containing protein</fullName>
    </recommendedName>
</protein>
<name>X1U1K8_9ZZZZ</name>
<organism evidence="2">
    <name type="scientific">marine sediment metagenome</name>
    <dbReference type="NCBI Taxonomy" id="412755"/>
    <lineage>
        <taxon>unclassified sequences</taxon>
        <taxon>metagenomes</taxon>
        <taxon>ecological metagenomes</taxon>
    </lineage>
</organism>
<gene>
    <name evidence="2" type="ORF">S12H4_26964</name>
</gene>
<reference evidence="2" key="1">
    <citation type="journal article" date="2014" name="Front. Microbiol.">
        <title>High frequency of phylogenetically diverse reductive dehalogenase-homologous genes in deep subseafloor sedimentary metagenomes.</title>
        <authorList>
            <person name="Kawai M."/>
            <person name="Futagami T."/>
            <person name="Toyoda A."/>
            <person name="Takaki Y."/>
            <person name="Nishi S."/>
            <person name="Hori S."/>
            <person name="Arai W."/>
            <person name="Tsubouchi T."/>
            <person name="Morono Y."/>
            <person name="Uchiyama I."/>
            <person name="Ito T."/>
            <person name="Fujiyama A."/>
            <person name="Inagaki F."/>
            <person name="Takami H."/>
        </authorList>
    </citation>
    <scope>NUCLEOTIDE SEQUENCE</scope>
    <source>
        <strain evidence="2">Expedition CK06-06</strain>
    </source>
</reference>
<dbReference type="PANTHER" id="PTHR46969">
    <property type="entry name" value="BIFUNCTIONAL PROTEIN HLDE"/>
    <property type="match status" value="1"/>
</dbReference>
<proteinExistence type="predicted"/>
<dbReference type="GO" id="GO:0033785">
    <property type="term" value="F:heptose 7-phosphate kinase activity"/>
    <property type="evidence" value="ECO:0007669"/>
    <property type="project" value="TreeGrafter"/>
</dbReference>
<dbReference type="SUPFAM" id="SSF53613">
    <property type="entry name" value="Ribokinase-like"/>
    <property type="match status" value="1"/>
</dbReference>
<dbReference type="InterPro" id="IPR011611">
    <property type="entry name" value="PfkB_dom"/>
</dbReference>
<dbReference type="GO" id="GO:0033786">
    <property type="term" value="F:heptose-1-phosphate adenylyltransferase activity"/>
    <property type="evidence" value="ECO:0007669"/>
    <property type="project" value="TreeGrafter"/>
</dbReference>
<dbReference type="AlphaFoldDB" id="X1U1K8"/>
<dbReference type="GO" id="GO:0005829">
    <property type="term" value="C:cytosol"/>
    <property type="evidence" value="ECO:0007669"/>
    <property type="project" value="TreeGrafter"/>
</dbReference>
<dbReference type="Pfam" id="PF00294">
    <property type="entry name" value="PfkB"/>
    <property type="match status" value="1"/>
</dbReference>
<evidence type="ECO:0000259" key="1">
    <source>
        <dbReference type="Pfam" id="PF00294"/>
    </source>
</evidence>
<accession>X1U1K8</accession>
<dbReference type="InterPro" id="IPR029056">
    <property type="entry name" value="Ribokinase-like"/>
</dbReference>
<feature type="domain" description="Carbohydrate kinase PfkB" evidence="1">
    <location>
        <begin position="17"/>
        <end position="185"/>
    </location>
</feature>